<reference evidence="7 8" key="1">
    <citation type="journal article" date="2018" name="Arch. Microbiol.">
        <title>New insights into the metabolic potential of the phototrophic purple bacterium Rhodopila globiformis DSM 161(T) from its draft genome sequence and evidence for a vanadium-dependent nitrogenase.</title>
        <authorList>
            <person name="Imhoff J.F."/>
            <person name="Rahn T."/>
            <person name="Kunzel S."/>
            <person name="Neulinger S.C."/>
        </authorList>
    </citation>
    <scope>NUCLEOTIDE SEQUENCE [LARGE SCALE GENOMIC DNA]</scope>
    <source>
        <strain evidence="7 8">DSM 161</strain>
    </source>
</reference>
<dbReference type="SMART" id="SM00086">
    <property type="entry name" value="PAC"/>
    <property type="match status" value="1"/>
</dbReference>
<dbReference type="InterPro" id="IPR000160">
    <property type="entry name" value="GGDEF_dom"/>
</dbReference>
<dbReference type="GO" id="GO:0052621">
    <property type="term" value="F:diguanylate cyclase activity"/>
    <property type="evidence" value="ECO:0007669"/>
    <property type="project" value="UniProtKB-EC"/>
</dbReference>
<sequence>MPDGTITQHDRSQVVLEKQNEISSLLSRHRGSTGRAASRRVLAAIDVVMNPELVRHFSRIRPRLLRMLLPIGPILLNVLAFGALWVIVDARNQARDRAVLEAANLTTLVEREIARSIGSVDLSLQAAIQARALPGIGSADPAIRQAALFGGAAGVPYLGGLMITNAAGDRVYEAATAVARPGNVSERDYFLVQRERPDAGLYISRPFRRMPGGDWVIAISRRLPSPDGRFIGVAAGTLKLAGFADIVRGLRLGERSAVTVLRTDGTIIARFPSDGSLTGTRLPNSRVLARLSATPSGEFEDVSVIDRMPRLYAYRQIGDYPLVAVTTVPLDTVYAAWFGKALQVAAVVVALGGSAMLLVMLLRREVAQRDVAERTARASEEQYRALAEHASDVILRIGMDLICRYVSPAALSIGGYHPEEVVGQPCLPLLHPDDRPVVLQMFERLRHERAGLQVTSIYRIFHKNGSIIWIETHSSLIRNLLTGEAEEIVTIARDITARKHTEDALAAASDELARQATTDALTGVANRRQFDARLDQEWSRAVRSGQPLSLLMLDVDHFKLYNDRYGHQRGDEVLRVVARTIGGIARRPGDVAARYGGEEFAAILPDTPAEGAVQVADAILDAVAACRIPHDRSGTGTVTISVGVATAIPAKDASAVALVSRADRALYGAKAQGRNRIVCFETADWRERAANGIAP</sequence>
<feature type="transmembrane region" description="Helical" evidence="3">
    <location>
        <begin position="67"/>
        <end position="88"/>
    </location>
</feature>
<dbReference type="PROSITE" id="PS50112">
    <property type="entry name" value="PAS"/>
    <property type="match status" value="1"/>
</dbReference>
<dbReference type="CDD" id="cd00130">
    <property type="entry name" value="PAS"/>
    <property type="match status" value="1"/>
</dbReference>
<dbReference type="CDD" id="cd12914">
    <property type="entry name" value="PDC1_DGC_like"/>
    <property type="match status" value="1"/>
</dbReference>
<keyword evidence="3" id="KW-0812">Transmembrane</keyword>
<protein>
    <recommendedName>
        <fullName evidence="1">diguanylate cyclase</fullName>
        <ecNumber evidence="1">2.7.7.65</ecNumber>
    </recommendedName>
</protein>
<dbReference type="GO" id="GO:1902201">
    <property type="term" value="P:negative regulation of bacterial-type flagellum-dependent cell motility"/>
    <property type="evidence" value="ECO:0007669"/>
    <property type="project" value="TreeGrafter"/>
</dbReference>
<dbReference type="GO" id="GO:0043709">
    <property type="term" value="P:cell adhesion involved in single-species biofilm formation"/>
    <property type="evidence" value="ECO:0007669"/>
    <property type="project" value="TreeGrafter"/>
</dbReference>
<dbReference type="InterPro" id="IPR000014">
    <property type="entry name" value="PAS"/>
</dbReference>
<evidence type="ECO:0000259" key="5">
    <source>
        <dbReference type="PROSITE" id="PS50113"/>
    </source>
</evidence>
<dbReference type="NCBIfam" id="TIGR00229">
    <property type="entry name" value="sensory_box"/>
    <property type="match status" value="1"/>
</dbReference>
<dbReference type="CDD" id="cd12915">
    <property type="entry name" value="PDC2_DGC_like"/>
    <property type="match status" value="1"/>
</dbReference>
<dbReference type="InterPro" id="IPR050469">
    <property type="entry name" value="Diguanylate_Cyclase"/>
</dbReference>
<organism evidence="7 8">
    <name type="scientific">Rhodopila globiformis</name>
    <name type="common">Rhodopseudomonas globiformis</name>
    <dbReference type="NCBI Taxonomy" id="1071"/>
    <lineage>
        <taxon>Bacteria</taxon>
        <taxon>Pseudomonadati</taxon>
        <taxon>Pseudomonadota</taxon>
        <taxon>Alphaproteobacteria</taxon>
        <taxon>Acetobacterales</taxon>
        <taxon>Acetobacteraceae</taxon>
        <taxon>Rhodopila</taxon>
    </lineage>
</organism>
<dbReference type="SUPFAM" id="SSF55785">
    <property type="entry name" value="PYP-like sensor domain (PAS domain)"/>
    <property type="match status" value="1"/>
</dbReference>
<dbReference type="PANTHER" id="PTHR45138">
    <property type="entry name" value="REGULATORY COMPONENTS OF SENSORY TRANSDUCTION SYSTEM"/>
    <property type="match status" value="1"/>
</dbReference>
<dbReference type="CDD" id="cd01949">
    <property type="entry name" value="GGDEF"/>
    <property type="match status" value="1"/>
</dbReference>
<dbReference type="InterPro" id="IPR000700">
    <property type="entry name" value="PAS-assoc_C"/>
</dbReference>
<dbReference type="FunFam" id="3.30.70.270:FF:000001">
    <property type="entry name" value="Diguanylate cyclase domain protein"/>
    <property type="match status" value="1"/>
</dbReference>
<dbReference type="InterPro" id="IPR054327">
    <property type="entry name" value="His-kinase-like_sensor"/>
</dbReference>
<dbReference type="PROSITE" id="PS50887">
    <property type="entry name" value="GGDEF"/>
    <property type="match status" value="1"/>
</dbReference>
<keyword evidence="8" id="KW-1185">Reference proteome</keyword>
<name>A0A2S6NMW6_RHOGL</name>
<dbReference type="NCBIfam" id="TIGR00254">
    <property type="entry name" value="GGDEF"/>
    <property type="match status" value="1"/>
</dbReference>
<dbReference type="InterPro" id="IPR029787">
    <property type="entry name" value="Nucleotide_cyclase"/>
</dbReference>
<dbReference type="Gene3D" id="3.30.70.270">
    <property type="match status" value="1"/>
</dbReference>
<proteinExistence type="predicted"/>
<comment type="catalytic activity">
    <reaction evidence="2">
        <text>2 GTP = 3',3'-c-di-GMP + 2 diphosphate</text>
        <dbReference type="Rhea" id="RHEA:24898"/>
        <dbReference type="ChEBI" id="CHEBI:33019"/>
        <dbReference type="ChEBI" id="CHEBI:37565"/>
        <dbReference type="ChEBI" id="CHEBI:58805"/>
        <dbReference type="EC" id="2.7.7.65"/>
    </reaction>
</comment>
<dbReference type="InterPro" id="IPR001610">
    <property type="entry name" value="PAC"/>
</dbReference>
<evidence type="ECO:0000313" key="7">
    <source>
        <dbReference type="EMBL" id="PPQ38011.1"/>
    </source>
</evidence>
<evidence type="ECO:0000313" key="8">
    <source>
        <dbReference type="Proteomes" id="UP000239724"/>
    </source>
</evidence>
<dbReference type="PANTHER" id="PTHR45138:SF9">
    <property type="entry name" value="DIGUANYLATE CYCLASE DGCM-RELATED"/>
    <property type="match status" value="1"/>
</dbReference>
<dbReference type="InterPro" id="IPR035965">
    <property type="entry name" value="PAS-like_dom_sf"/>
</dbReference>
<dbReference type="InterPro" id="IPR043128">
    <property type="entry name" value="Rev_trsase/Diguanyl_cyclase"/>
</dbReference>
<dbReference type="EC" id="2.7.7.65" evidence="1"/>
<accession>A0A2S6NMW6</accession>
<feature type="domain" description="PAS" evidence="4">
    <location>
        <begin position="379"/>
        <end position="449"/>
    </location>
</feature>
<feature type="domain" description="GGDEF" evidence="6">
    <location>
        <begin position="546"/>
        <end position="682"/>
    </location>
</feature>
<evidence type="ECO:0000256" key="3">
    <source>
        <dbReference type="SAM" id="Phobius"/>
    </source>
</evidence>
<comment type="caution">
    <text evidence="7">The sequence shown here is derived from an EMBL/GenBank/DDBJ whole genome shotgun (WGS) entry which is preliminary data.</text>
</comment>
<keyword evidence="3" id="KW-0472">Membrane</keyword>
<dbReference type="InterPro" id="IPR013655">
    <property type="entry name" value="PAS_fold_3"/>
</dbReference>
<evidence type="ECO:0000256" key="2">
    <source>
        <dbReference type="ARBA" id="ARBA00034247"/>
    </source>
</evidence>
<dbReference type="PROSITE" id="PS50113">
    <property type="entry name" value="PAC"/>
    <property type="match status" value="1"/>
</dbReference>
<dbReference type="Pfam" id="PF22588">
    <property type="entry name" value="dCache_1_like"/>
    <property type="match status" value="1"/>
</dbReference>
<gene>
    <name evidence="7" type="ORF">CCS01_02885</name>
</gene>
<dbReference type="AlphaFoldDB" id="A0A2S6NMW6"/>
<evidence type="ECO:0000259" key="6">
    <source>
        <dbReference type="PROSITE" id="PS50887"/>
    </source>
</evidence>
<feature type="domain" description="PAC" evidence="5">
    <location>
        <begin position="454"/>
        <end position="507"/>
    </location>
</feature>
<dbReference type="Proteomes" id="UP000239724">
    <property type="component" value="Unassembled WGS sequence"/>
</dbReference>
<evidence type="ECO:0000256" key="1">
    <source>
        <dbReference type="ARBA" id="ARBA00012528"/>
    </source>
</evidence>
<dbReference type="SMART" id="SM00267">
    <property type="entry name" value="GGDEF"/>
    <property type="match status" value="1"/>
</dbReference>
<keyword evidence="3" id="KW-1133">Transmembrane helix</keyword>
<dbReference type="GO" id="GO:0005886">
    <property type="term" value="C:plasma membrane"/>
    <property type="evidence" value="ECO:0007669"/>
    <property type="project" value="TreeGrafter"/>
</dbReference>
<dbReference type="SUPFAM" id="SSF55073">
    <property type="entry name" value="Nucleotide cyclase"/>
    <property type="match status" value="1"/>
</dbReference>
<dbReference type="EMBL" id="NHRY01000043">
    <property type="protein sequence ID" value="PPQ38011.1"/>
    <property type="molecule type" value="Genomic_DNA"/>
</dbReference>
<evidence type="ECO:0000259" key="4">
    <source>
        <dbReference type="PROSITE" id="PS50112"/>
    </source>
</evidence>
<dbReference type="SMART" id="SM00091">
    <property type="entry name" value="PAS"/>
    <property type="match status" value="1"/>
</dbReference>
<dbReference type="Pfam" id="PF00990">
    <property type="entry name" value="GGDEF"/>
    <property type="match status" value="1"/>
</dbReference>
<dbReference type="Pfam" id="PF08447">
    <property type="entry name" value="PAS_3"/>
    <property type="match status" value="1"/>
</dbReference>
<dbReference type="Gene3D" id="3.30.450.20">
    <property type="entry name" value="PAS domain"/>
    <property type="match status" value="3"/>
</dbReference>